<dbReference type="Gene3D" id="3.30.460.40">
    <property type="match status" value="1"/>
</dbReference>
<comment type="caution">
    <text evidence="1">The sequence shown here is derived from an EMBL/GenBank/DDBJ whole genome shotgun (WGS) entry which is preliminary data.</text>
</comment>
<name>A0A1F7L0Y6_9BACT</name>
<dbReference type="EMBL" id="MGBR01000001">
    <property type="protein sequence ID" value="OGK73792.1"/>
    <property type="molecule type" value="Genomic_DNA"/>
</dbReference>
<accession>A0A1F7L0Y6</accession>
<sequence>MNEHLEPIFRIFLTGLEESEIDYWVYGGIAVAALVGRFIRKNGNRDVDIFVKEIEMDNVRSILESRCYDQDLIWNECRPFKKDGFSRRKLEVRRGRDELLSIVPVFLTTSEAILVFRNGAKKYSKDILKRVERKISGNVFYTSSDTFIRKIFKDTFRGKRNWRKRSEIMEDAKTALTPEEFRQYFQQ</sequence>
<dbReference type="Pfam" id="PF10706">
    <property type="entry name" value="Aminoglyc_resit"/>
    <property type="match status" value="1"/>
</dbReference>
<gene>
    <name evidence="1" type="ORF">A3K52_03345</name>
</gene>
<evidence type="ECO:0000313" key="1">
    <source>
        <dbReference type="EMBL" id="OGK73792.1"/>
    </source>
</evidence>
<proteinExistence type="predicted"/>
<organism evidence="1 2">
    <name type="scientific">Candidatus Roizmanbacteria bacterium RIFOXYD1_FULL_38_12</name>
    <dbReference type="NCBI Taxonomy" id="1802093"/>
    <lineage>
        <taxon>Bacteria</taxon>
        <taxon>Candidatus Roizmaniibacteriota</taxon>
    </lineage>
</organism>
<dbReference type="AlphaFoldDB" id="A0A1F7L0Y6"/>
<reference evidence="1 2" key="1">
    <citation type="journal article" date="2016" name="Nat. Commun.">
        <title>Thousands of microbial genomes shed light on interconnected biogeochemical processes in an aquifer system.</title>
        <authorList>
            <person name="Anantharaman K."/>
            <person name="Brown C.T."/>
            <person name="Hug L.A."/>
            <person name="Sharon I."/>
            <person name="Castelle C.J."/>
            <person name="Probst A.J."/>
            <person name="Thomas B.C."/>
            <person name="Singh A."/>
            <person name="Wilkins M.J."/>
            <person name="Karaoz U."/>
            <person name="Brodie E.L."/>
            <person name="Williams K.H."/>
            <person name="Hubbard S.S."/>
            <person name="Banfield J.F."/>
        </authorList>
    </citation>
    <scope>NUCLEOTIDE SEQUENCE [LARGE SCALE GENOMIC DNA]</scope>
</reference>
<protein>
    <submittedName>
        <fullName evidence="1">Uncharacterized protein</fullName>
    </submittedName>
</protein>
<evidence type="ECO:0000313" key="2">
    <source>
        <dbReference type="Proteomes" id="UP000177050"/>
    </source>
</evidence>
<dbReference type="InterPro" id="IPR019646">
    <property type="entry name" value="Aminoglyc_AdlTrfase"/>
</dbReference>
<dbReference type="Proteomes" id="UP000177050">
    <property type="component" value="Unassembled WGS sequence"/>
</dbReference>